<dbReference type="RefSeq" id="WP_126169155.1">
    <property type="nucleotide sequence ID" value="NZ_CP020373.1"/>
</dbReference>
<evidence type="ECO:0000313" key="1">
    <source>
        <dbReference type="EMBL" id="AZQ13038.1"/>
    </source>
</evidence>
<organism evidence="1 2">
    <name type="scientific">Shewanella khirikhana</name>
    <dbReference type="NCBI Taxonomy" id="1965282"/>
    <lineage>
        <taxon>Bacteria</taxon>
        <taxon>Pseudomonadati</taxon>
        <taxon>Pseudomonadota</taxon>
        <taxon>Gammaproteobacteria</taxon>
        <taxon>Alteromonadales</taxon>
        <taxon>Shewanellaceae</taxon>
        <taxon>Shewanella</taxon>
    </lineage>
</organism>
<proteinExistence type="predicted"/>
<sequence>MRGTGLFIGLISVCTTIAFQPLYADDFVLQQCYANHGKKQLYGFDMQLNAPGVTTRKLDLYVTDIAEVDRSWTVIDVSEESDIISGTLKLPLHTLKHKSYLAGQKLLLIGNGRSYSQLEQETLWLEKNLASKVKIYNGSPTLWRYANGDAEPMELQTITAREFFSESALGGWQLLETEQQLGEVFGDTATISFGERFLYVGEGKPLPSPPTPELVRVLFILEGGSEALQKFSLEQGIILTAKKQREKNEECNNIR</sequence>
<reference evidence="2" key="1">
    <citation type="submission" date="2017-03" db="EMBL/GenBank/DDBJ databases">
        <title>Full genome sequence of a non-lethal Shewanella isolate that potentiates virulence of Vibio parahaemolyticus causing acute hepatopancreatic necrosis disease (AHPND) in shrimp.</title>
        <authorList>
            <person name="Prachumwat A."/>
            <person name="Sritunyalucksana K."/>
        </authorList>
    </citation>
    <scope>NUCLEOTIDE SEQUENCE [LARGE SCALE GENOMIC DNA]</scope>
    <source>
        <strain evidence="2">TH2012</strain>
    </source>
</reference>
<gene>
    <name evidence="1" type="ORF">STH12_04004</name>
</gene>
<evidence type="ECO:0000313" key="2">
    <source>
        <dbReference type="Proteomes" id="UP000278437"/>
    </source>
</evidence>
<name>A0ABM7DTJ8_9GAMM</name>
<protein>
    <submittedName>
        <fullName evidence="1">Uncharacterized protein</fullName>
    </submittedName>
</protein>
<accession>A0ABM7DTJ8</accession>
<keyword evidence="2" id="KW-1185">Reference proteome</keyword>
<dbReference type="EMBL" id="CP020373">
    <property type="protein sequence ID" value="AZQ13038.1"/>
    <property type="molecule type" value="Genomic_DNA"/>
</dbReference>
<dbReference type="Proteomes" id="UP000278437">
    <property type="component" value="Chromosome"/>
</dbReference>